<dbReference type="PANTHER" id="PTHR47429:SF2">
    <property type="entry name" value="PROTEIN TWIN LOV 1"/>
    <property type="match status" value="1"/>
</dbReference>
<dbReference type="SMART" id="SM00086">
    <property type="entry name" value="PAC"/>
    <property type="match status" value="1"/>
</dbReference>
<dbReference type="RefSeq" id="WP_191284856.1">
    <property type="nucleotide sequence ID" value="NZ_BNCH01000001.1"/>
</dbReference>
<dbReference type="InterPro" id="IPR001610">
    <property type="entry name" value="PAC"/>
</dbReference>
<dbReference type="InterPro" id="IPR003594">
    <property type="entry name" value="HATPase_dom"/>
</dbReference>
<dbReference type="InterPro" id="IPR036890">
    <property type="entry name" value="HATPase_C_sf"/>
</dbReference>
<dbReference type="Gene3D" id="3.30.450.20">
    <property type="entry name" value="PAS domain"/>
    <property type="match status" value="1"/>
</dbReference>
<dbReference type="PROSITE" id="PS50109">
    <property type="entry name" value="HIS_KIN"/>
    <property type="match status" value="1"/>
</dbReference>
<organism evidence="7 8">
    <name type="scientific">Aliiroseovarius zhejiangensis</name>
    <dbReference type="NCBI Taxonomy" id="1632025"/>
    <lineage>
        <taxon>Bacteria</taxon>
        <taxon>Pseudomonadati</taxon>
        <taxon>Pseudomonadota</taxon>
        <taxon>Alphaproteobacteria</taxon>
        <taxon>Rhodobacterales</taxon>
        <taxon>Paracoccaceae</taxon>
        <taxon>Aliiroseovarius</taxon>
    </lineage>
</organism>
<evidence type="ECO:0000259" key="4">
    <source>
        <dbReference type="PROSITE" id="PS50109"/>
    </source>
</evidence>
<gene>
    <name evidence="7" type="ORF">GCM10016455_04650</name>
</gene>
<dbReference type="EMBL" id="BNCH01000001">
    <property type="protein sequence ID" value="GHE87761.1"/>
    <property type="molecule type" value="Genomic_DNA"/>
</dbReference>
<dbReference type="SMART" id="SM00387">
    <property type="entry name" value="HATPase_c"/>
    <property type="match status" value="1"/>
</dbReference>
<keyword evidence="8" id="KW-1185">Reference proteome</keyword>
<dbReference type="Pfam" id="PF07568">
    <property type="entry name" value="HisKA_2"/>
    <property type="match status" value="1"/>
</dbReference>
<sequence>MTQIFDDRWIRKMLTDLPYAACLTDPNLPDNPLIFVNELFCELTGYKQDELIGQNCRLLQVDDTDANELAKIRNAVENGGAVASDLLNQRADGSLFWNRLSIKPIRDDQGVLQRFIAIQMEVEDNPYEALLEKQRQSAAALSELHHRLKNHLSLIMSSVRLQIRENGENDGLLSVLSRIQSLQTLYASMQQGIEAPPGLDQVALFDYLTTICEAITGLNAGVDLICDVPDEPFELGHNRAAQLGMIVAELVTNAMQHAFDGEGGEVTLYGRLRDEEILITVSDNGRGQCACNPIELGTGLGGKILRQMAKNLSATIDVTPSSSGVSVSVTLPIEK</sequence>
<dbReference type="PANTHER" id="PTHR47429">
    <property type="entry name" value="PROTEIN TWIN LOV 1"/>
    <property type="match status" value="1"/>
</dbReference>
<accession>A0ABQ3IS83</accession>
<evidence type="ECO:0000313" key="8">
    <source>
        <dbReference type="Proteomes" id="UP000609802"/>
    </source>
</evidence>
<dbReference type="Proteomes" id="UP000609802">
    <property type="component" value="Unassembled WGS sequence"/>
</dbReference>
<evidence type="ECO:0000256" key="1">
    <source>
        <dbReference type="ARBA" id="ARBA00022630"/>
    </source>
</evidence>
<dbReference type="PROSITE" id="PS50113">
    <property type="entry name" value="PAC"/>
    <property type="match status" value="1"/>
</dbReference>
<dbReference type="SUPFAM" id="SSF55785">
    <property type="entry name" value="PYP-like sensor domain (PAS domain)"/>
    <property type="match status" value="1"/>
</dbReference>
<dbReference type="SMART" id="SM00091">
    <property type="entry name" value="PAS"/>
    <property type="match status" value="1"/>
</dbReference>
<evidence type="ECO:0000313" key="7">
    <source>
        <dbReference type="EMBL" id="GHE87761.1"/>
    </source>
</evidence>
<proteinExistence type="predicted"/>
<keyword evidence="3" id="KW-0157">Chromophore</keyword>
<dbReference type="InterPro" id="IPR000700">
    <property type="entry name" value="PAS-assoc_C"/>
</dbReference>
<evidence type="ECO:0000256" key="3">
    <source>
        <dbReference type="ARBA" id="ARBA00022991"/>
    </source>
</evidence>
<keyword evidence="1" id="KW-0285">Flavoprotein</keyword>
<evidence type="ECO:0000259" key="6">
    <source>
        <dbReference type="PROSITE" id="PS50113"/>
    </source>
</evidence>
<dbReference type="CDD" id="cd00130">
    <property type="entry name" value="PAS"/>
    <property type="match status" value="1"/>
</dbReference>
<dbReference type="InterPro" id="IPR011495">
    <property type="entry name" value="Sig_transdc_His_kin_sub2_dim/P"/>
</dbReference>
<evidence type="ECO:0000259" key="5">
    <source>
        <dbReference type="PROSITE" id="PS50112"/>
    </source>
</evidence>
<dbReference type="InterPro" id="IPR005467">
    <property type="entry name" value="His_kinase_dom"/>
</dbReference>
<dbReference type="Pfam" id="PF02518">
    <property type="entry name" value="HATPase_c"/>
    <property type="match status" value="1"/>
</dbReference>
<feature type="domain" description="PAC" evidence="6">
    <location>
        <begin position="80"/>
        <end position="134"/>
    </location>
</feature>
<dbReference type="SUPFAM" id="SSF55874">
    <property type="entry name" value="ATPase domain of HSP90 chaperone/DNA topoisomerase II/histidine kinase"/>
    <property type="match status" value="1"/>
</dbReference>
<dbReference type="Pfam" id="PF13426">
    <property type="entry name" value="PAS_9"/>
    <property type="match status" value="1"/>
</dbReference>
<keyword evidence="2" id="KW-0288">FMN</keyword>
<evidence type="ECO:0008006" key="9">
    <source>
        <dbReference type="Google" id="ProtNLM"/>
    </source>
</evidence>
<dbReference type="PROSITE" id="PS50112">
    <property type="entry name" value="PAS"/>
    <property type="match status" value="1"/>
</dbReference>
<dbReference type="NCBIfam" id="TIGR00229">
    <property type="entry name" value="sensory_box"/>
    <property type="match status" value="1"/>
</dbReference>
<comment type="caution">
    <text evidence="7">The sequence shown here is derived from an EMBL/GenBank/DDBJ whole genome shotgun (WGS) entry which is preliminary data.</text>
</comment>
<name>A0ABQ3IS83_9RHOB</name>
<feature type="domain" description="Histidine kinase" evidence="4">
    <location>
        <begin position="143"/>
        <end position="335"/>
    </location>
</feature>
<protein>
    <recommendedName>
        <fullName evidence="9">PAS domain-containing protein</fullName>
    </recommendedName>
</protein>
<reference evidence="8" key="1">
    <citation type="journal article" date="2019" name="Int. J. Syst. Evol. Microbiol.">
        <title>The Global Catalogue of Microorganisms (GCM) 10K type strain sequencing project: providing services to taxonomists for standard genome sequencing and annotation.</title>
        <authorList>
            <consortium name="The Broad Institute Genomics Platform"/>
            <consortium name="The Broad Institute Genome Sequencing Center for Infectious Disease"/>
            <person name="Wu L."/>
            <person name="Ma J."/>
        </authorList>
    </citation>
    <scope>NUCLEOTIDE SEQUENCE [LARGE SCALE GENOMIC DNA]</scope>
    <source>
        <strain evidence="8">KCTC 42443</strain>
    </source>
</reference>
<dbReference type="InterPro" id="IPR035965">
    <property type="entry name" value="PAS-like_dom_sf"/>
</dbReference>
<evidence type="ECO:0000256" key="2">
    <source>
        <dbReference type="ARBA" id="ARBA00022643"/>
    </source>
</evidence>
<feature type="domain" description="PAS" evidence="5">
    <location>
        <begin position="6"/>
        <end position="79"/>
    </location>
</feature>
<dbReference type="Gene3D" id="3.30.565.10">
    <property type="entry name" value="Histidine kinase-like ATPase, C-terminal domain"/>
    <property type="match status" value="1"/>
</dbReference>
<dbReference type="InterPro" id="IPR000014">
    <property type="entry name" value="PAS"/>
</dbReference>